<sequence length="181" mass="19558">MAPPVDDAEAPRPHVVEDCRGVLQLLSDGTTLRSATPPPHTVEDRDDGLVPAFDSKTPTQSELVTTGTAYLSRAIAERYSRLALPVGANKGHPMLNPLGRNSPSLEVVGGRMLVIVGADDMLKDNQVRYVEQMKAVGNDVELVVFAGKEHSFFSNSPWSETGTEVIRVIGQFMDRDTADSA</sequence>
<reference evidence="1" key="2">
    <citation type="submission" date="2025-09" db="UniProtKB">
        <authorList>
            <consortium name="EnsemblPlants"/>
        </authorList>
    </citation>
    <scope>IDENTIFICATION</scope>
</reference>
<evidence type="ECO:0000313" key="2">
    <source>
        <dbReference type="Proteomes" id="UP001732700"/>
    </source>
</evidence>
<dbReference type="Proteomes" id="UP001732700">
    <property type="component" value="Chromosome 2C"/>
</dbReference>
<evidence type="ECO:0000313" key="1">
    <source>
        <dbReference type="EnsemblPlants" id="AVESA.00010b.r2.2CG0295520.1.CDS.1"/>
    </source>
</evidence>
<keyword evidence="2" id="KW-1185">Reference proteome</keyword>
<reference evidence="1" key="1">
    <citation type="submission" date="2021-05" db="EMBL/GenBank/DDBJ databases">
        <authorList>
            <person name="Scholz U."/>
            <person name="Mascher M."/>
            <person name="Fiebig A."/>
        </authorList>
    </citation>
    <scope>NUCLEOTIDE SEQUENCE [LARGE SCALE GENOMIC DNA]</scope>
</reference>
<name>A0ACD5UNQ3_AVESA</name>
<dbReference type="EnsemblPlants" id="AVESA.00010b.r2.2CG0295520.1">
    <property type="protein sequence ID" value="AVESA.00010b.r2.2CG0295520.1.CDS.1"/>
    <property type="gene ID" value="AVESA.00010b.r2.2CG0295520"/>
</dbReference>
<proteinExistence type="predicted"/>
<accession>A0ACD5UNQ3</accession>
<organism evidence="1 2">
    <name type="scientific">Avena sativa</name>
    <name type="common">Oat</name>
    <dbReference type="NCBI Taxonomy" id="4498"/>
    <lineage>
        <taxon>Eukaryota</taxon>
        <taxon>Viridiplantae</taxon>
        <taxon>Streptophyta</taxon>
        <taxon>Embryophyta</taxon>
        <taxon>Tracheophyta</taxon>
        <taxon>Spermatophyta</taxon>
        <taxon>Magnoliopsida</taxon>
        <taxon>Liliopsida</taxon>
        <taxon>Poales</taxon>
        <taxon>Poaceae</taxon>
        <taxon>BOP clade</taxon>
        <taxon>Pooideae</taxon>
        <taxon>Poodae</taxon>
        <taxon>Poeae</taxon>
        <taxon>Poeae Chloroplast Group 1 (Aveneae type)</taxon>
        <taxon>Aveninae</taxon>
        <taxon>Avena</taxon>
    </lineage>
</organism>
<protein>
    <submittedName>
        <fullName evidence="1">Uncharacterized protein</fullName>
    </submittedName>
</protein>